<dbReference type="GO" id="GO:0016853">
    <property type="term" value="F:isomerase activity"/>
    <property type="evidence" value="ECO:0007669"/>
    <property type="project" value="UniProtKB-KW"/>
</dbReference>
<dbReference type="RefSeq" id="WP_066214438.1">
    <property type="nucleotide sequence ID" value="NZ_FNSN01000003.1"/>
</dbReference>
<dbReference type="InterPro" id="IPR013096">
    <property type="entry name" value="Cupin_2"/>
</dbReference>
<gene>
    <name evidence="3" type="ORF">SAMN04489745_2964</name>
</gene>
<dbReference type="STRING" id="156980.SAMN04489745_2964"/>
<dbReference type="PANTHER" id="PTHR35848:SF6">
    <property type="entry name" value="CUPIN TYPE-2 DOMAIN-CONTAINING PROTEIN"/>
    <property type="match status" value="1"/>
</dbReference>
<evidence type="ECO:0000313" key="3">
    <source>
        <dbReference type="EMBL" id="SEC47545.1"/>
    </source>
</evidence>
<dbReference type="Gene3D" id="2.60.120.10">
    <property type="entry name" value="Jelly Rolls"/>
    <property type="match status" value="1"/>
</dbReference>
<sequence>MKVDAESMVLLEPGSLALPGGTAERFEGGDFGVGLSYFLVRTPPGKGPAVHRHPYAETWLVLEGEATFRLDDGDRPVGAGATVIVPAGRWHGFTNHGQEPLLMVCLHDSPRIIQEFRDQDG</sequence>
<evidence type="ECO:0000256" key="1">
    <source>
        <dbReference type="ARBA" id="ARBA00022723"/>
    </source>
</evidence>
<proteinExistence type="predicted"/>
<dbReference type="EMBL" id="FNSN01000003">
    <property type="protein sequence ID" value="SEC47545.1"/>
    <property type="molecule type" value="Genomic_DNA"/>
</dbReference>
<keyword evidence="4" id="KW-1185">Reference proteome</keyword>
<accession>A0A1H4STK5</accession>
<dbReference type="GO" id="GO:0046872">
    <property type="term" value="F:metal ion binding"/>
    <property type="evidence" value="ECO:0007669"/>
    <property type="project" value="UniProtKB-KW"/>
</dbReference>
<name>A0A1H4STK5_9MICC</name>
<organism evidence="3 4">
    <name type="scientific">Arthrobacter woluwensis</name>
    <dbReference type="NCBI Taxonomy" id="156980"/>
    <lineage>
        <taxon>Bacteria</taxon>
        <taxon>Bacillati</taxon>
        <taxon>Actinomycetota</taxon>
        <taxon>Actinomycetes</taxon>
        <taxon>Micrococcales</taxon>
        <taxon>Micrococcaceae</taxon>
        <taxon>Arthrobacter</taxon>
    </lineage>
</organism>
<dbReference type="Pfam" id="PF07883">
    <property type="entry name" value="Cupin_2"/>
    <property type="match status" value="1"/>
</dbReference>
<protein>
    <submittedName>
        <fullName evidence="3">Mannose-6-phosphate isomerase, cupin superfamily</fullName>
    </submittedName>
</protein>
<dbReference type="InterPro" id="IPR011051">
    <property type="entry name" value="RmlC_Cupin_sf"/>
</dbReference>
<dbReference type="SUPFAM" id="SSF51182">
    <property type="entry name" value="RmlC-like cupins"/>
    <property type="match status" value="1"/>
</dbReference>
<keyword evidence="3" id="KW-0413">Isomerase</keyword>
<evidence type="ECO:0000313" key="4">
    <source>
        <dbReference type="Proteomes" id="UP000182652"/>
    </source>
</evidence>
<dbReference type="Proteomes" id="UP000182652">
    <property type="component" value="Unassembled WGS sequence"/>
</dbReference>
<keyword evidence="1" id="KW-0479">Metal-binding</keyword>
<reference evidence="3 4" key="1">
    <citation type="submission" date="2016-10" db="EMBL/GenBank/DDBJ databases">
        <authorList>
            <person name="de Groot N.N."/>
        </authorList>
    </citation>
    <scope>NUCLEOTIDE SEQUENCE [LARGE SCALE GENOMIC DNA]</scope>
    <source>
        <strain evidence="3 4">DSM 10495</strain>
    </source>
</reference>
<dbReference type="PANTHER" id="PTHR35848">
    <property type="entry name" value="OXALATE-BINDING PROTEIN"/>
    <property type="match status" value="1"/>
</dbReference>
<feature type="domain" description="Cupin type-2" evidence="2">
    <location>
        <begin position="39"/>
        <end position="106"/>
    </location>
</feature>
<dbReference type="InterPro" id="IPR051610">
    <property type="entry name" value="GPI/OXD"/>
</dbReference>
<dbReference type="AlphaFoldDB" id="A0A1H4STK5"/>
<dbReference type="InterPro" id="IPR014710">
    <property type="entry name" value="RmlC-like_jellyroll"/>
</dbReference>
<evidence type="ECO:0000259" key="2">
    <source>
        <dbReference type="Pfam" id="PF07883"/>
    </source>
</evidence>